<evidence type="ECO:0000313" key="1">
    <source>
        <dbReference type="EMBL" id="CRH07564.1"/>
    </source>
</evidence>
<sequence>MDFTLSLNPLDKFGFAIGQHEGEALGIIHERQSSRLSIQVPFVGMLIIDHSNMPRYLKRKSDEGWRPEMDREVYGFEYGWKGLLLFWQQYNRGGGITGENGSWYSNPAIMRDVYST</sequence>
<gene>
    <name evidence="1" type="ORF">MAGMO_3427</name>
</gene>
<proteinExistence type="predicted"/>
<protein>
    <submittedName>
        <fullName evidence="1">Uncharacterized protein</fullName>
    </submittedName>
</protein>
<organism evidence="1">
    <name type="scientific">Magnetococcus massalia (strain MO-1)</name>
    <dbReference type="NCBI Taxonomy" id="451514"/>
    <lineage>
        <taxon>Bacteria</taxon>
        <taxon>Pseudomonadati</taxon>
        <taxon>Pseudomonadota</taxon>
        <taxon>Magnetococcia</taxon>
        <taxon>Magnetococcales</taxon>
        <taxon>Magnetococcaceae</taxon>
        <taxon>Magnetococcus</taxon>
    </lineage>
</organism>
<dbReference type="AlphaFoldDB" id="A0A1S7LN52"/>
<dbReference type="EMBL" id="LO017727">
    <property type="protein sequence ID" value="CRH07564.1"/>
    <property type="molecule type" value="Genomic_DNA"/>
</dbReference>
<name>A0A1S7LN52_MAGMO</name>
<reference evidence="1" key="1">
    <citation type="submission" date="2015-04" db="EMBL/GenBank/DDBJ databases">
        <authorList>
            <person name="Syromyatnikov M.Y."/>
            <person name="Popov V.N."/>
        </authorList>
    </citation>
    <scope>NUCLEOTIDE SEQUENCE</scope>
    <source>
        <strain evidence="1">MO-1</strain>
    </source>
</reference>
<accession>A0A1S7LN52</accession>